<feature type="chain" id="PRO_5025590892" description="Sel1 repeat family protein" evidence="1">
    <location>
        <begin position="26"/>
        <end position="228"/>
    </location>
</feature>
<dbReference type="SUPFAM" id="SSF81901">
    <property type="entry name" value="HCP-like"/>
    <property type="match status" value="1"/>
</dbReference>
<protein>
    <recommendedName>
        <fullName evidence="3">Sel1 repeat family protein</fullName>
    </recommendedName>
</protein>
<name>A0A6A9K562_PSEAI</name>
<dbReference type="RefSeq" id="WP_155681818.1">
    <property type="nucleotide sequence ID" value="NZ_WOAJ01000010.1"/>
</dbReference>
<dbReference type="SMART" id="SM00671">
    <property type="entry name" value="SEL1"/>
    <property type="match status" value="2"/>
</dbReference>
<organism evidence="2">
    <name type="scientific">Pseudomonas aeruginosa</name>
    <dbReference type="NCBI Taxonomy" id="287"/>
    <lineage>
        <taxon>Bacteria</taxon>
        <taxon>Pseudomonadati</taxon>
        <taxon>Pseudomonadota</taxon>
        <taxon>Gammaproteobacteria</taxon>
        <taxon>Pseudomonadales</taxon>
        <taxon>Pseudomonadaceae</taxon>
        <taxon>Pseudomonas</taxon>
    </lineage>
</organism>
<dbReference type="InterPro" id="IPR011990">
    <property type="entry name" value="TPR-like_helical_dom_sf"/>
</dbReference>
<feature type="signal peptide" evidence="1">
    <location>
        <begin position="1"/>
        <end position="25"/>
    </location>
</feature>
<evidence type="ECO:0000256" key="1">
    <source>
        <dbReference type="SAM" id="SignalP"/>
    </source>
</evidence>
<gene>
    <name evidence="2" type="ORF">GNQ20_21980</name>
</gene>
<dbReference type="EMBL" id="WOAJ01000010">
    <property type="protein sequence ID" value="MUI60479.1"/>
    <property type="molecule type" value="Genomic_DNA"/>
</dbReference>
<evidence type="ECO:0000313" key="2">
    <source>
        <dbReference type="EMBL" id="MUI60479.1"/>
    </source>
</evidence>
<dbReference type="Pfam" id="PF08238">
    <property type="entry name" value="Sel1"/>
    <property type="match status" value="2"/>
</dbReference>
<evidence type="ECO:0008006" key="3">
    <source>
        <dbReference type="Google" id="ProtNLM"/>
    </source>
</evidence>
<keyword evidence="1" id="KW-0732">Signal</keyword>
<dbReference type="InterPro" id="IPR006597">
    <property type="entry name" value="Sel1-like"/>
</dbReference>
<proteinExistence type="predicted"/>
<reference evidence="2" key="1">
    <citation type="submission" date="2019-11" db="EMBL/GenBank/DDBJ databases">
        <title>Genomes of ocular Pseudomonas aeruginosa isolates.</title>
        <authorList>
            <person name="Khan M."/>
            <person name="Rice S.A."/>
            <person name="Willcox M.D.P."/>
            <person name="Stapleton F."/>
        </authorList>
    </citation>
    <scope>NUCLEOTIDE SEQUENCE</scope>
    <source>
        <strain evidence="2">PA206</strain>
    </source>
</reference>
<dbReference type="AlphaFoldDB" id="A0A6A9K562"/>
<accession>A0A6A9K562</accession>
<dbReference type="Gene3D" id="1.25.40.10">
    <property type="entry name" value="Tetratricopeptide repeat domain"/>
    <property type="match status" value="1"/>
</dbReference>
<comment type="caution">
    <text evidence="2">The sequence shown here is derived from an EMBL/GenBank/DDBJ whole genome shotgun (WGS) entry which is preliminary data.</text>
</comment>
<sequence>MTKFLKPLLLIATIMMIVSAEIATAAGPVQASKRMLEYTYSKTDILFHKNIRKNAPEPRTQQEFEALHRRADEGDADSNYLLSDLYILETEFNSYYDSDLISEEESKRRVSESLHFLQRSLDINPVHPLALNRAGINYEMGRVVPKDMKKAVYYFDRASRSGNGVAAHHLFEIYMVGFEGISKNTAKARYYADLAKELGSSFHEYTTKHWDETLKYYERFDKVQTEKP</sequence>